<name>A0AA36J199_9DINO</name>
<evidence type="ECO:0000313" key="4">
    <source>
        <dbReference type="EMBL" id="CAJ1396661.1"/>
    </source>
</evidence>
<evidence type="ECO:0000313" key="5">
    <source>
        <dbReference type="Proteomes" id="UP001178507"/>
    </source>
</evidence>
<dbReference type="GO" id="GO:0035556">
    <property type="term" value="P:intracellular signal transduction"/>
    <property type="evidence" value="ECO:0007669"/>
    <property type="project" value="TreeGrafter"/>
</dbReference>
<organism evidence="4 5">
    <name type="scientific">Effrenium voratum</name>
    <dbReference type="NCBI Taxonomy" id="2562239"/>
    <lineage>
        <taxon>Eukaryota</taxon>
        <taxon>Sar</taxon>
        <taxon>Alveolata</taxon>
        <taxon>Dinophyceae</taxon>
        <taxon>Suessiales</taxon>
        <taxon>Symbiodiniaceae</taxon>
        <taxon>Effrenium</taxon>
    </lineage>
</organism>
<evidence type="ECO:0000256" key="2">
    <source>
        <dbReference type="ARBA" id="ARBA00022840"/>
    </source>
</evidence>
<evidence type="ECO:0000259" key="3">
    <source>
        <dbReference type="PROSITE" id="PS50011"/>
    </source>
</evidence>
<dbReference type="InterPro" id="IPR011009">
    <property type="entry name" value="Kinase-like_dom_sf"/>
</dbReference>
<dbReference type="SUPFAM" id="SSF56112">
    <property type="entry name" value="Protein kinase-like (PK-like)"/>
    <property type="match status" value="1"/>
</dbReference>
<keyword evidence="2" id="KW-0067">ATP-binding</keyword>
<dbReference type="AlphaFoldDB" id="A0AA36J199"/>
<dbReference type="PROSITE" id="PS00109">
    <property type="entry name" value="PROTEIN_KINASE_TYR"/>
    <property type="match status" value="1"/>
</dbReference>
<gene>
    <name evidence="4" type="ORF">EVOR1521_LOCUS20854</name>
</gene>
<dbReference type="GO" id="GO:0005737">
    <property type="term" value="C:cytoplasm"/>
    <property type="evidence" value="ECO:0007669"/>
    <property type="project" value="TreeGrafter"/>
</dbReference>
<evidence type="ECO:0000256" key="1">
    <source>
        <dbReference type="ARBA" id="ARBA00022741"/>
    </source>
</evidence>
<comment type="caution">
    <text evidence="4">The sequence shown here is derived from an EMBL/GenBank/DDBJ whole genome shotgun (WGS) entry which is preliminary data.</text>
</comment>
<dbReference type="SMART" id="SM00220">
    <property type="entry name" value="S_TKc"/>
    <property type="match status" value="1"/>
</dbReference>
<dbReference type="EMBL" id="CAUJNA010003239">
    <property type="protein sequence ID" value="CAJ1396661.1"/>
    <property type="molecule type" value="Genomic_DNA"/>
</dbReference>
<dbReference type="Proteomes" id="UP001178507">
    <property type="component" value="Unassembled WGS sequence"/>
</dbReference>
<keyword evidence="5" id="KW-1185">Reference proteome</keyword>
<reference evidence="4" key="1">
    <citation type="submission" date="2023-08" db="EMBL/GenBank/DDBJ databases">
        <authorList>
            <person name="Chen Y."/>
            <person name="Shah S."/>
            <person name="Dougan E. K."/>
            <person name="Thang M."/>
            <person name="Chan C."/>
        </authorList>
    </citation>
    <scope>NUCLEOTIDE SEQUENCE</scope>
</reference>
<keyword evidence="1" id="KW-0547">Nucleotide-binding</keyword>
<feature type="domain" description="Protein kinase" evidence="3">
    <location>
        <begin position="59"/>
        <end position="370"/>
    </location>
</feature>
<dbReference type="PANTHER" id="PTHR24346:SF75">
    <property type="entry name" value="AURORA KINASE"/>
    <property type="match status" value="1"/>
</dbReference>
<proteinExistence type="predicted"/>
<dbReference type="InterPro" id="IPR000719">
    <property type="entry name" value="Prot_kinase_dom"/>
</dbReference>
<sequence>LPSPWGPERFVYTGCMRSDERSGYEEGELSDCSLAGKLQRALDGRAVQVQPWDPTRFRPRQVLQLAPRNRGHVELLEDLQSQRLVVAKVMPISWTRTSHIEFVAAHPAETEMPWRDVCVTRYLSEELGNLHVCELVGLFRRPLAGSEGLGCGRAREEPGAEHLCMVMSHAGNDLFSWLGRTTARGREESARPMALQIFKITQKIHSCGVGHGDLSLENMLLASEEGALRFIDFGAATGRLARGLRGKSTFRAPEMYASSSYDAFLADIFSTGVAIFTLIVGNYPWKSTSPHSCQLFGYFKEHGLMAYLARRRFGRTCALDAGRRIRTRSQEVLPLSSVISPQLSSLLTGLLQVDPASRMSLQDALGHEWFHI</sequence>
<dbReference type="InterPro" id="IPR008266">
    <property type="entry name" value="Tyr_kinase_AS"/>
</dbReference>
<protein>
    <recommendedName>
        <fullName evidence="3">Protein kinase domain-containing protein</fullName>
    </recommendedName>
</protein>
<dbReference type="PROSITE" id="PS50011">
    <property type="entry name" value="PROTEIN_KINASE_DOM"/>
    <property type="match status" value="1"/>
</dbReference>
<feature type="non-terminal residue" evidence="4">
    <location>
        <position position="372"/>
    </location>
</feature>
<dbReference type="Pfam" id="PF00069">
    <property type="entry name" value="Pkinase"/>
    <property type="match status" value="1"/>
</dbReference>
<dbReference type="GO" id="GO:0005524">
    <property type="term" value="F:ATP binding"/>
    <property type="evidence" value="ECO:0007669"/>
    <property type="project" value="UniProtKB-KW"/>
</dbReference>
<dbReference type="Gene3D" id="1.10.510.10">
    <property type="entry name" value="Transferase(Phosphotransferase) domain 1"/>
    <property type="match status" value="1"/>
</dbReference>
<accession>A0AA36J199</accession>
<dbReference type="GO" id="GO:0004674">
    <property type="term" value="F:protein serine/threonine kinase activity"/>
    <property type="evidence" value="ECO:0007669"/>
    <property type="project" value="TreeGrafter"/>
</dbReference>
<dbReference type="PANTHER" id="PTHR24346">
    <property type="entry name" value="MAP/MICROTUBULE AFFINITY-REGULATING KINASE"/>
    <property type="match status" value="1"/>
</dbReference>